<accession>A2SAZ2</accession>
<name>A2SAZ2_BURM9</name>
<proteinExistence type="predicted"/>
<dbReference type="EMBL" id="CP000546">
    <property type="protein sequence ID" value="ABN02805.1"/>
    <property type="molecule type" value="Genomic_DNA"/>
</dbReference>
<dbReference type="KEGG" id="bml:BMA10229_A3171"/>
<evidence type="ECO:0000313" key="3">
    <source>
        <dbReference type="Proteomes" id="UP000002283"/>
    </source>
</evidence>
<evidence type="ECO:0000256" key="1">
    <source>
        <dbReference type="SAM" id="MobiDB-lite"/>
    </source>
</evidence>
<dbReference type="AlphaFoldDB" id="A2SAZ2"/>
<organism evidence="2 3">
    <name type="scientific">Burkholderia mallei (strain NCTC 10229)</name>
    <dbReference type="NCBI Taxonomy" id="412022"/>
    <lineage>
        <taxon>Bacteria</taxon>
        <taxon>Pseudomonadati</taxon>
        <taxon>Pseudomonadota</taxon>
        <taxon>Betaproteobacteria</taxon>
        <taxon>Burkholderiales</taxon>
        <taxon>Burkholderiaceae</taxon>
        <taxon>Burkholderia</taxon>
        <taxon>pseudomallei group</taxon>
    </lineage>
</organism>
<sequence>MRERLNAFSSSIRMARRANLTGRADRFFKSRITDSSGAIHRSSRRRFSGHRNEKKGGRRLAAMTCAHAGDARSSRSTARVRRARAYADIDGRRMAARRR</sequence>
<reference evidence="2 3" key="1">
    <citation type="submission" date="2007-01" db="EMBL/GenBank/DDBJ databases">
        <authorList>
            <person name="DeShazer D."/>
            <person name="Woods D.E."/>
            <person name="Nierman W.C."/>
        </authorList>
    </citation>
    <scope>NUCLEOTIDE SEQUENCE [LARGE SCALE GENOMIC DNA]</scope>
    <source>
        <strain evidence="2 3">NCTC 10229</strain>
    </source>
</reference>
<protein>
    <submittedName>
        <fullName evidence="2">Uncharacterized protein</fullName>
    </submittedName>
</protein>
<dbReference type="Proteomes" id="UP000002283">
    <property type="component" value="Chromosome I"/>
</dbReference>
<gene>
    <name evidence="2" type="ordered locus">BMA10229_A3171</name>
</gene>
<evidence type="ECO:0000313" key="2">
    <source>
        <dbReference type="EMBL" id="ABN02805.1"/>
    </source>
</evidence>
<feature type="region of interest" description="Disordered" evidence="1">
    <location>
        <begin position="37"/>
        <end position="58"/>
    </location>
</feature>
<dbReference type="HOGENOM" id="CLU_2314902_0_0_4"/>